<organism evidence="1">
    <name type="scientific">uncultured organism MedDCM-OCT-S11-C235</name>
    <dbReference type="NCBI Taxonomy" id="743657"/>
    <lineage>
        <taxon>unclassified sequences</taxon>
        <taxon>environmental samples</taxon>
    </lineage>
</organism>
<dbReference type="AlphaFoldDB" id="D6PLB1"/>
<sequence>MAKETEKMEGAATQSDVNRANALAALQTLANFALRPAQQQSQEVHNAAGILERVIHDAAETWCNEPTVETEDTIVKADDRD</sequence>
<protein>
    <submittedName>
        <fullName evidence="1">Uncharacterized protein</fullName>
    </submittedName>
</protein>
<dbReference type="EMBL" id="GU943144">
    <property type="protein sequence ID" value="ADD96512.1"/>
    <property type="molecule type" value="Genomic_DNA"/>
</dbReference>
<evidence type="ECO:0000313" key="1">
    <source>
        <dbReference type="EMBL" id="ADD96512.1"/>
    </source>
</evidence>
<reference evidence="1" key="1">
    <citation type="journal article" date="2010" name="ISME J.">
        <title>Metagenome of the Mediterranean deep chlorophyll maximum studied by direct and fosmid library 454 pyrosequencing.</title>
        <authorList>
            <person name="Ghai R."/>
            <person name="Martin-Cuadrado A.B."/>
            <person name="Molto A.G."/>
            <person name="Heredia I.G."/>
            <person name="Cabrera R."/>
            <person name="Martin J."/>
            <person name="Verdu M."/>
            <person name="Deschamps P."/>
            <person name="Moreira D."/>
            <person name="Lopez-Garcia P."/>
            <person name="Mira A."/>
            <person name="Rodriguez-Valera F."/>
        </authorList>
    </citation>
    <scope>NUCLEOTIDE SEQUENCE</scope>
</reference>
<name>D6PLB1_9ZZZZ</name>
<accession>D6PLB1</accession>
<proteinExistence type="predicted"/>